<evidence type="ECO:0000313" key="3">
    <source>
        <dbReference type="EMBL" id="PJE97199.1"/>
    </source>
</evidence>
<dbReference type="InterPro" id="IPR000468">
    <property type="entry name" value="Barstar"/>
</dbReference>
<accession>A0A2M8LZ49</accession>
<sequence>MSESGSIVPLYHLVEEETGTVIIAAREISGFFVESDHAQSEEILIYGSAREQVRLGMDLSGTELRVVNSLGKAIGSYYIGRVGLRSTFEGKGSPGQGGFVATFYGHTCPYATAGAIWRRWASGSPLVNGEWARYPVESHDSWLHVVQNSWFETGHAARRYGVGEICVIDGRQILGESSFYCALGESVNGPGGYFGSTLDGLADCLASSRNPSAPFELVWEHFSGAQERMGASLSASIMEVLREFDVDVMLR</sequence>
<dbReference type="SUPFAM" id="SSF52038">
    <property type="entry name" value="Barstar-related"/>
    <property type="match status" value="1"/>
</dbReference>
<dbReference type="EMBL" id="PGGW01000048">
    <property type="protein sequence ID" value="PJE97199.1"/>
    <property type="molecule type" value="Genomic_DNA"/>
</dbReference>
<comment type="similarity">
    <text evidence="1">Belongs to the barstar family.</text>
</comment>
<comment type="caution">
    <text evidence="3">The sequence shown here is derived from an EMBL/GenBank/DDBJ whole genome shotgun (WGS) entry which is preliminary data.</text>
</comment>
<dbReference type="Pfam" id="PF01337">
    <property type="entry name" value="Barstar"/>
    <property type="match status" value="1"/>
</dbReference>
<dbReference type="Gene3D" id="3.30.370.10">
    <property type="entry name" value="Barstar-like"/>
    <property type="match status" value="1"/>
</dbReference>
<feature type="domain" description="Barstar (barnase inhibitor)" evidence="2">
    <location>
        <begin position="165"/>
        <end position="244"/>
    </location>
</feature>
<proteinExistence type="inferred from homology"/>
<name>A0A2M8LZ49_9ACTN</name>
<evidence type="ECO:0000256" key="1">
    <source>
        <dbReference type="ARBA" id="ARBA00006845"/>
    </source>
</evidence>
<dbReference type="Proteomes" id="UP000230407">
    <property type="component" value="Unassembled WGS sequence"/>
</dbReference>
<evidence type="ECO:0000313" key="4">
    <source>
        <dbReference type="Proteomes" id="UP000230407"/>
    </source>
</evidence>
<evidence type="ECO:0000259" key="2">
    <source>
        <dbReference type="Pfam" id="PF01337"/>
    </source>
</evidence>
<reference evidence="3 4" key="1">
    <citation type="submission" date="2017-11" db="EMBL/GenBank/DDBJ databases">
        <title>Streptomyces carmine sp. nov., a novel actinomycete isolated from Sophora alopecuroides in Xinjiang, China.</title>
        <authorList>
            <person name="Wang Y."/>
            <person name="Luo X."/>
            <person name="Wan C."/>
            <person name="Zhang L."/>
        </authorList>
    </citation>
    <scope>NUCLEOTIDE SEQUENCE [LARGE SCALE GENOMIC DNA]</scope>
    <source>
        <strain evidence="3 4">TRM SA0054</strain>
    </source>
</reference>
<dbReference type="AlphaFoldDB" id="A0A2M8LZ49"/>
<dbReference type="RefSeq" id="WP_100202290.1">
    <property type="nucleotide sequence ID" value="NZ_PGGW01000048.1"/>
</dbReference>
<keyword evidence="4" id="KW-1185">Reference proteome</keyword>
<organism evidence="3 4">
    <name type="scientific">Streptomyces carminius</name>
    <dbReference type="NCBI Taxonomy" id="2665496"/>
    <lineage>
        <taxon>Bacteria</taxon>
        <taxon>Bacillati</taxon>
        <taxon>Actinomycetota</taxon>
        <taxon>Actinomycetes</taxon>
        <taxon>Kitasatosporales</taxon>
        <taxon>Streptomycetaceae</taxon>
        <taxon>Streptomyces</taxon>
    </lineage>
</organism>
<gene>
    <name evidence="3" type="ORF">CUT44_13975</name>
</gene>
<dbReference type="InterPro" id="IPR035905">
    <property type="entry name" value="Barstar-like_sf"/>
</dbReference>
<protein>
    <submittedName>
        <fullName evidence="3">Barnase inhibitor</fullName>
    </submittedName>
</protein>